<evidence type="ECO:0000256" key="3">
    <source>
        <dbReference type="ARBA" id="ARBA00022840"/>
    </source>
</evidence>
<dbReference type="InterPro" id="IPR007831">
    <property type="entry name" value="T2SS_GspE_N"/>
</dbReference>
<dbReference type="PROSITE" id="PS00662">
    <property type="entry name" value="T2SP_E"/>
    <property type="match status" value="1"/>
</dbReference>
<dbReference type="Pfam" id="PF00437">
    <property type="entry name" value="T2SSE"/>
    <property type="match status" value="1"/>
</dbReference>
<accession>A0A6N7Y016</accession>
<dbReference type="Gene3D" id="3.40.50.300">
    <property type="entry name" value="P-loop containing nucleotide triphosphate hydrolases"/>
    <property type="match status" value="1"/>
</dbReference>
<name>A0A6N7Y016_9FIRM</name>
<evidence type="ECO:0000313" key="5">
    <source>
        <dbReference type="EMBL" id="MSU81222.1"/>
    </source>
</evidence>
<dbReference type="Proteomes" id="UP000433359">
    <property type="component" value="Unassembled WGS sequence"/>
</dbReference>
<dbReference type="GO" id="GO:0016887">
    <property type="term" value="F:ATP hydrolysis activity"/>
    <property type="evidence" value="ECO:0007669"/>
    <property type="project" value="TreeGrafter"/>
</dbReference>
<dbReference type="Gene3D" id="3.30.450.90">
    <property type="match status" value="1"/>
</dbReference>
<evidence type="ECO:0000259" key="4">
    <source>
        <dbReference type="PROSITE" id="PS00662"/>
    </source>
</evidence>
<dbReference type="FunFam" id="3.40.50.300:FF:000398">
    <property type="entry name" value="Type IV pilus assembly ATPase PilB"/>
    <property type="match status" value="1"/>
</dbReference>
<dbReference type="EMBL" id="VULP01000002">
    <property type="protein sequence ID" value="MSU81222.1"/>
    <property type="molecule type" value="Genomic_DNA"/>
</dbReference>
<dbReference type="SMART" id="SM00382">
    <property type="entry name" value="AAA"/>
    <property type="match status" value="1"/>
</dbReference>
<feature type="domain" description="Bacterial type II secretion system protein E" evidence="4">
    <location>
        <begin position="385"/>
        <end position="399"/>
    </location>
</feature>
<dbReference type="InterPro" id="IPR003593">
    <property type="entry name" value="AAA+_ATPase"/>
</dbReference>
<dbReference type="RefSeq" id="WP_154580425.1">
    <property type="nucleotide sequence ID" value="NZ_VULP01000002.1"/>
</dbReference>
<dbReference type="InterPro" id="IPR027417">
    <property type="entry name" value="P-loop_NTPase"/>
</dbReference>
<dbReference type="Gene3D" id="3.30.300.160">
    <property type="entry name" value="Type II secretion system, protein E, N-terminal domain"/>
    <property type="match status" value="1"/>
</dbReference>
<dbReference type="InterPro" id="IPR037257">
    <property type="entry name" value="T2SS_E_N_sf"/>
</dbReference>
<dbReference type="GO" id="GO:0005886">
    <property type="term" value="C:plasma membrane"/>
    <property type="evidence" value="ECO:0007669"/>
    <property type="project" value="TreeGrafter"/>
</dbReference>
<organism evidence="5 6">
    <name type="scientific">Anaerobutyricum soehngenii</name>
    <dbReference type="NCBI Taxonomy" id="105843"/>
    <lineage>
        <taxon>Bacteria</taxon>
        <taxon>Bacillati</taxon>
        <taxon>Bacillota</taxon>
        <taxon>Clostridia</taxon>
        <taxon>Lachnospirales</taxon>
        <taxon>Lachnospiraceae</taxon>
        <taxon>Anaerobutyricum</taxon>
    </lineage>
</organism>
<proteinExistence type="inferred from homology"/>
<dbReference type="PANTHER" id="PTHR30258">
    <property type="entry name" value="TYPE II SECRETION SYSTEM PROTEIN GSPE-RELATED"/>
    <property type="match status" value="1"/>
</dbReference>
<evidence type="ECO:0000256" key="2">
    <source>
        <dbReference type="ARBA" id="ARBA00022741"/>
    </source>
</evidence>
<dbReference type="PANTHER" id="PTHR30258:SF1">
    <property type="entry name" value="PROTEIN TRANSPORT PROTEIN HOFB HOMOLOG"/>
    <property type="match status" value="1"/>
</dbReference>
<gene>
    <name evidence="5" type="ORF">FYJ25_02310</name>
</gene>
<dbReference type="CDD" id="cd01129">
    <property type="entry name" value="PulE-GspE-like"/>
    <property type="match status" value="1"/>
</dbReference>
<dbReference type="AlphaFoldDB" id="A0A6N7Y016"/>
<keyword evidence="2" id="KW-0547">Nucleotide-binding</keyword>
<comment type="similarity">
    <text evidence="1">Belongs to the GSP E family.</text>
</comment>
<dbReference type="Pfam" id="PF05157">
    <property type="entry name" value="MshEN"/>
    <property type="match status" value="1"/>
</dbReference>
<comment type="caution">
    <text evidence="5">The sequence shown here is derived from an EMBL/GenBank/DDBJ whole genome shotgun (WGS) entry which is preliminary data.</text>
</comment>
<dbReference type="InterPro" id="IPR001482">
    <property type="entry name" value="T2SS/T4SS_dom"/>
</dbReference>
<evidence type="ECO:0000313" key="6">
    <source>
        <dbReference type="Proteomes" id="UP000433359"/>
    </source>
</evidence>
<dbReference type="GO" id="GO:0005524">
    <property type="term" value="F:ATP binding"/>
    <property type="evidence" value="ECO:0007669"/>
    <property type="project" value="UniProtKB-KW"/>
</dbReference>
<dbReference type="SUPFAM" id="SSF52540">
    <property type="entry name" value="P-loop containing nucleoside triphosphate hydrolases"/>
    <property type="match status" value="1"/>
</dbReference>
<reference evidence="5 6" key="1">
    <citation type="submission" date="2019-08" db="EMBL/GenBank/DDBJ databases">
        <title>In-depth cultivation of the pig gut microbiome towards novel bacterial diversity and tailored functional studies.</title>
        <authorList>
            <person name="Wylensek D."/>
            <person name="Hitch T.C.A."/>
            <person name="Clavel T."/>
        </authorList>
    </citation>
    <scope>NUCLEOTIDE SEQUENCE [LARGE SCALE GENOMIC DNA]</scope>
    <source>
        <strain evidence="5 6">BSM-383-APC-4H</strain>
    </source>
</reference>
<dbReference type="SUPFAM" id="SSF160246">
    <property type="entry name" value="EspE N-terminal domain-like"/>
    <property type="match status" value="1"/>
</dbReference>
<evidence type="ECO:0000256" key="1">
    <source>
        <dbReference type="ARBA" id="ARBA00006611"/>
    </source>
</evidence>
<protein>
    <submittedName>
        <fullName evidence="5">Type II/IV secretion system protein</fullName>
    </submittedName>
</protein>
<keyword evidence="3" id="KW-0067">ATP-binding</keyword>
<sequence>MALRRRNRLRLGDLLIQQNVLTEEQLRAALQMQKGTNKKIGEILVEEGFITEEMIARALEAQMGLKTVQLRGLTVPREIKKLIDVKLLKKYTVFAFEVDPYNANILHLAMADPLDMEAIDDIAIVTNMQIEPYIATRRDIRSAIDRNYGDAENIDAVNRFARERAQLRGNVAVTSDDSEIDDAPIVQLVRSILEQAVRQRASDIHIEALENKVRVRYRIDGALCTKMEYDNSLLPAISTRIKIMGGMDIAEKRKPQDGRLSLVIDGQEYDIRISSVPTVYGEKLVLRISSKINLTKDKKDLGFAPDELVKFDHMMSHPYGIIFVTGPTGSGKSTTLYTALSELNKDEVNIVTVEDPVEAALEGINQIQVNNKVNLTFATALRSILRQDPDIIMIGEIRDRETASIAVQASITGHLVVSTLHTNNATGTLDRMVDMGVERYMLADSVVGVIAQRLVRKLCPHCRKKRLATAEEKRIMHLTEEESVEIYEPVGCNLCNDTGYYGRKGIFEIMEMNEEIQRLIAEGSDSKNLIYAAKRNGMRTLRENGVRDVLAGITSIEELQKASYE</sequence>